<dbReference type="AlphaFoldDB" id="A0A6L3WEP1"/>
<evidence type="ECO:0000313" key="3">
    <source>
        <dbReference type="Proteomes" id="UP000483004"/>
    </source>
</evidence>
<keyword evidence="3" id="KW-1185">Reference proteome</keyword>
<dbReference type="OrthoDB" id="3472857at2"/>
<accession>A0A6L3WEP1</accession>
<protein>
    <submittedName>
        <fullName evidence="2">Chromosome partitioning protein</fullName>
    </submittedName>
</protein>
<feature type="compositionally biased region" description="Pro residues" evidence="1">
    <location>
        <begin position="152"/>
        <end position="166"/>
    </location>
</feature>
<name>A0A6L3WEP1_9ACTN</name>
<sequence>MTGLELAAAGAAAAWLWRKWRRVAGRADAEVDAALDAGMDRLHEVVAVKLGPDTALMKLQQEAREGEADEPPPVTLERVRLAIADAAADDADFGAAVDDAVASLEEAARVSCKASAGDHGLAAGGNVRVSADRNSLAGGVVDIDGAVSLGTPPVPPNPQLPGPERD</sequence>
<gene>
    <name evidence="2" type="ORF">F9B16_01265</name>
</gene>
<dbReference type="EMBL" id="WBMR01000001">
    <property type="protein sequence ID" value="KAB2390486.1"/>
    <property type="molecule type" value="Genomic_DNA"/>
</dbReference>
<dbReference type="Proteomes" id="UP000483004">
    <property type="component" value="Unassembled WGS sequence"/>
</dbReference>
<evidence type="ECO:0000313" key="2">
    <source>
        <dbReference type="EMBL" id="KAB2390486.1"/>
    </source>
</evidence>
<dbReference type="RefSeq" id="WP_151537910.1">
    <property type="nucleotide sequence ID" value="NZ_WBMR01000001.1"/>
</dbReference>
<proteinExistence type="predicted"/>
<feature type="region of interest" description="Disordered" evidence="1">
    <location>
        <begin position="143"/>
        <end position="166"/>
    </location>
</feature>
<comment type="caution">
    <text evidence="2">The sequence shown here is derived from an EMBL/GenBank/DDBJ whole genome shotgun (WGS) entry which is preliminary data.</text>
</comment>
<organism evidence="2 3">
    <name type="scientific">Actinomadura montaniterrae</name>
    <dbReference type="NCBI Taxonomy" id="1803903"/>
    <lineage>
        <taxon>Bacteria</taxon>
        <taxon>Bacillati</taxon>
        <taxon>Actinomycetota</taxon>
        <taxon>Actinomycetes</taxon>
        <taxon>Streptosporangiales</taxon>
        <taxon>Thermomonosporaceae</taxon>
        <taxon>Actinomadura</taxon>
    </lineage>
</organism>
<reference evidence="2 3" key="1">
    <citation type="submission" date="2019-09" db="EMBL/GenBank/DDBJ databases">
        <title>Actinomadura physcomitrii sp. nov., a novel actinomycete isolated from moss [Physcomitrium sphaericum (Ludw) Fuernr].</title>
        <authorList>
            <person name="Liu C."/>
            <person name="Zhuang X."/>
        </authorList>
    </citation>
    <scope>NUCLEOTIDE SEQUENCE [LARGE SCALE GENOMIC DNA]</scope>
    <source>
        <strain evidence="2 3">CYP1-1B</strain>
    </source>
</reference>
<evidence type="ECO:0000256" key="1">
    <source>
        <dbReference type="SAM" id="MobiDB-lite"/>
    </source>
</evidence>